<feature type="signal peptide" evidence="2">
    <location>
        <begin position="1"/>
        <end position="27"/>
    </location>
</feature>
<organism evidence="3 4">
    <name type="scientific">Sphingomonas naasensis</name>
    <dbReference type="NCBI Taxonomy" id="1344951"/>
    <lineage>
        <taxon>Bacteria</taxon>
        <taxon>Pseudomonadati</taxon>
        <taxon>Pseudomonadota</taxon>
        <taxon>Alphaproteobacteria</taxon>
        <taxon>Sphingomonadales</taxon>
        <taxon>Sphingomonadaceae</taxon>
        <taxon>Sphingomonas</taxon>
    </lineage>
</organism>
<dbReference type="NCBIfam" id="NF002987">
    <property type="entry name" value="PRK03719.1"/>
    <property type="match status" value="1"/>
</dbReference>
<keyword evidence="2" id="KW-0732">Signal</keyword>
<dbReference type="PIRSF" id="PIRSF006865">
    <property type="entry name" value="Prot_inh_ecotin"/>
    <property type="match status" value="1"/>
</dbReference>
<evidence type="ECO:0000256" key="2">
    <source>
        <dbReference type="SAM" id="SignalP"/>
    </source>
</evidence>
<evidence type="ECO:0000313" key="3">
    <source>
        <dbReference type="EMBL" id="TGX40700.1"/>
    </source>
</evidence>
<gene>
    <name evidence="3" type="primary">eco</name>
    <name evidence="3" type="ORF">E5A74_14485</name>
</gene>
<protein>
    <submittedName>
        <fullName evidence="3">Serine protease inhibitor ecotin</fullName>
    </submittedName>
</protein>
<dbReference type="Proteomes" id="UP000309848">
    <property type="component" value="Unassembled WGS sequence"/>
</dbReference>
<dbReference type="EMBL" id="SRXU01000006">
    <property type="protein sequence ID" value="TGX40700.1"/>
    <property type="molecule type" value="Genomic_DNA"/>
</dbReference>
<dbReference type="SUPFAM" id="SSF49772">
    <property type="entry name" value="Ecotin, trypsin inhibitor"/>
    <property type="match status" value="1"/>
</dbReference>
<feature type="chain" id="PRO_5020375856" evidence="2">
    <location>
        <begin position="28"/>
        <end position="162"/>
    </location>
</feature>
<dbReference type="OrthoDB" id="997196at2"/>
<proteinExistence type="inferred from homology"/>
<evidence type="ECO:0000256" key="1">
    <source>
        <dbReference type="ARBA" id="ARBA00010558"/>
    </source>
</evidence>
<dbReference type="PROSITE" id="PS51257">
    <property type="entry name" value="PROKAR_LIPOPROTEIN"/>
    <property type="match status" value="1"/>
</dbReference>
<dbReference type="PANTHER" id="PTHR35890:SF3">
    <property type="entry name" value="ECOTIN"/>
    <property type="match status" value="1"/>
</dbReference>
<comment type="caution">
    <text evidence="3">The sequence shown here is derived from an EMBL/GenBank/DDBJ whole genome shotgun (WGS) entry which is preliminary data.</text>
</comment>
<comment type="similarity">
    <text evidence="1">Belongs to the protease inhibitor I11 (ecotin) family.</text>
</comment>
<dbReference type="Gene3D" id="2.60.40.550">
    <property type="entry name" value="Ecotin"/>
    <property type="match status" value="1"/>
</dbReference>
<name>A0A4S1WGM7_9SPHN</name>
<reference evidence="3 4" key="1">
    <citation type="submission" date="2019-04" db="EMBL/GenBank/DDBJ databases">
        <title>Sphingomonas psychrotolerans sp. nov., isolated from soil in the Tianshan Mountains, Xinjiang, China.</title>
        <authorList>
            <person name="Luo Y."/>
            <person name="Sheng H."/>
        </authorList>
    </citation>
    <scope>NUCLEOTIDE SEQUENCE [LARGE SCALE GENOMIC DNA]</scope>
    <source>
        <strain evidence="3 4">KIS18-15</strain>
    </source>
</reference>
<dbReference type="GO" id="GO:0004867">
    <property type="term" value="F:serine-type endopeptidase inhibitor activity"/>
    <property type="evidence" value="ECO:0007669"/>
    <property type="project" value="InterPro"/>
</dbReference>
<dbReference type="Pfam" id="PF03974">
    <property type="entry name" value="Ecotin"/>
    <property type="match status" value="1"/>
</dbReference>
<sequence length="162" mass="17800">MRRRARALPLGAAVLACLGVGVAPAMAQRTAQQELAAFPQAPAGQVRRVIFVPKEANEDGLRIGLIVGRTMRVDCNRHLFAARIETRTVQGWGYDYFVVTEAGAPASTLMACPPGSERREFVRAAEEPLLRYNSRLPVVVFAPAGVEVRYRIWRAGREAVAR</sequence>
<evidence type="ECO:0000313" key="4">
    <source>
        <dbReference type="Proteomes" id="UP000309848"/>
    </source>
</evidence>
<dbReference type="InterPro" id="IPR005658">
    <property type="entry name" value="Prot_inh_ecotin"/>
</dbReference>
<dbReference type="AlphaFoldDB" id="A0A4S1WGM7"/>
<dbReference type="PANTHER" id="PTHR35890">
    <property type="match status" value="1"/>
</dbReference>
<accession>A0A4S1WGM7</accession>
<keyword evidence="4" id="KW-1185">Reference proteome</keyword>
<dbReference type="InterPro" id="IPR036198">
    <property type="entry name" value="Ecotin_sf"/>
</dbReference>